<evidence type="ECO:0000313" key="7">
    <source>
        <dbReference type="Proteomes" id="UP000053780"/>
    </source>
</evidence>
<dbReference type="SUPFAM" id="SSF52540">
    <property type="entry name" value="P-loop containing nucleoside triphosphate hydrolases"/>
    <property type="match status" value="1"/>
</dbReference>
<gene>
    <name evidence="6" type="ORF">NAPIS_ORF00725</name>
</gene>
<dbReference type="VEuPathDB" id="MicrosporidiaDB:NAPIS_ORF00725"/>
<dbReference type="InterPro" id="IPR050699">
    <property type="entry name" value="RNA-DNA_Helicase"/>
</dbReference>
<dbReference type="SMART" id="SM01142">
    <property type="entry name" value="DSHCT"/>
    <property type="match status" value="1"/>
</dbReference>
<dbReference type="AlphaFoldDB" id="T0L2D0"/>
<organism evidence="6 7">
    <name type="scientific">Vairimorpha apis BRL 01</name>
    <dbReference type="NCBI Taxonomy" id="1037528"/>
    <lineage>
        <taxon>Eukaryota</taxon>
        <taxon>Fungi</taxon>
        <taxon>Fungi incertae sedis</taxon>
        <taxon>Microsporidia</taxon>
        <taxon>Nosematidae</taxon>
        <taxon>Vairimorpha</taxon>
    </lineage>
</organism>
<keyword evidence="7" id="KW-1185">Reference proteome</keyword>
<sequence length="473" mass="55659">MGVNMPAKCVVFLSLSKIDGDKFRNLTTGEFTQMSGRAGRRGSDRVGTVLIADEKTPSLNLIKRITEGLPNSLNSQFKLSFGLILTALRSNVKVEDLMKKSYKEHFKQKYENRDIFNLSKLEEATKVECSDIYEYIDCIDKIVKNSVFLFKKYKILKQNDIILLLTNEIIKIKEINNEFIHIEKFNGYSEFYFPQELKNIKNCNIKYEDIFCILKESKPYFDFKITNAEDFLLVKKIKNYFESLNGFSCLKCSKFKEHFLDALKYVEIEHEISRIKHKYSINNLEHIEEYMNRVKFLVKNNFIDQFVTLKGRVAAELRTVNEVLSTEMIFDNEFKNFEPAIIISLFSSMICDEQREEYQCSEKLKDGIKRLEFHYNKFSEDMETLCIPPFKPLNFVLAQAVYDWCQKETLQNIVTKYEVSEGDFVRLILRLDECCREMINACILIEDENLEQKFKKASEILKQDIVFMPSLYL</sequence>
<proteinExistence type="predicted"/>
<reference evidence="6 7" key="1">
    <citation type="journal article" date="2013" name="BMC Genomics">
        <title>Genome sequencing and comparative genomics of honey bee microsporidia, Nosema apis reveal novel insights into host-parasite interactions.</title>
        <authorList>
            <person name="Chen Yp."/>
            <person name="Pettis J.S."/>
            <person name="Zhao Y."/>
            <person name="Liu X."/>
            <person name="Tallon L.J."/>
            <person name="Sadzewicz L.D."/>
            <person name="Li R."/>
            <person name="Zheng H."/>
            <person name="Huang S."/>
            <person name="Zhang X."/>
            <person name="Hamilton M.C."/>
            <person name="Pernal S.F."/>
            <person name="Melathopoulos A.P."/>
            <person name="Yan X."/>
            <person name="Evans J.D."/>
        </authorList>
    </citation>
    <scope>NUCLEOTIDE SEQUENCE [LARGE SCALE GENOMIC DNA]</scope>
    <source>
        <strain evidence="6 7">BRL 01</strain>
    </source>
</reference>
<dbReference type="PANTHER" id="PTHR12131">
    <property type="entry name" value="ATP-DEPENDENT RNA AND DNA HELICASE"/>
    <property type="match status" value="1"/>
</dbReference>
<feature type="domain" description="ATP-dependent RNA helicase Ski2/MTR4 C-terminal" evidence="5">
    <location>
        <begin position="302"/>
        <end position="473"/>
    </location>
</feature>
<evidence type="ECO:0000256" key="3">
    <source>
        <dbReference type="ARBA" id="ARBA00022806"/>
    </source>
</evidence>
<dbReference type="InterPro" id="IPR012961">
    <property type="entry name" value="Ski2/MTR4_C"/>
</dbReference>
<dbReference type="Proteomes" id="UP000053780">
    <property type="component" value="Unassembled WGS sequence"/>
</dbReference>
<dbReference type="HOGENOM" id="CLU_002902_3_1_1"/>
<dbReference type="EMBL" id="KE647105">
    <property type="protein sequence ID" value="EQB61697.1"/>
    <property type="molecule type" value="Genomic_DNA"/>
</dbReference>
<evidence type="ECO:0000313" key="6">
    <source>
        <dbReference type="EMBL" id="EQB61697.1"/>
    </source>
</evidence>
<dbReference type="GO" id="GO:0070478">
    <property type="term" value="P:nuclear-transcribed mRNA catabolic process, 3'-5' exonucleolytic nonsense-mediated decay"/>
    <property type="evidence" value="ECO:0007669"/>
    <property type="project" value="TreeGrafter"/>
</dbReference>
<dbReference type="GO" id="GO:0004386">
    <property type="term" value="F:helicase activity"/>
    <property type="evidence" value="ECO:0007669"/>
    <property type="project" value="UniProtKB-KW"/>
</dbReference>
<dbReference type="PANTHER" id="PTHR12131:SF1">
    <property type="entry name" value="ATP-DEPENDENT RNA HELICASE SUPV3L1, MITOCHONDRIAL-RELATED"/>
    <property type="match status" value="1"/>
</dbReference>
<dbReference type="GO" id="GO:0055087">
    <property type="term" value="C:Ski complex"/>
    <property type="evidence" value="ECO:0007669"/>
    <property type="project" value="TreeGrafter"/>
</dbReference>
<dbReference type="Pfam" id="PF08148">
    <property type="entry name" value="DSHCT"/>
    <property type="match status" value="1"/>
</dbReference>
<keyword evidence="4" id="KW-0067">ATP-binding</keyword>
<evidence type="ECO:0000256" key="4">
    <source>
        <dbReference type="ARBA" id="ARBA00022840"/>
    </source>
</evidence>
<dbReference type="Gene3D" id="1.10.3380.30">
    <property type="match status" value="1"/>
</dbReference>
<dbReference type="GO" id="GO:0005524">
    <property type="term" value="F:ATP binding"/>
    <property type="evidence" value="ECO:0007669"/>
    <property type="project" value="UniProtKB-KW"/>
</dbReference>
<evidence type="ECO:0000256" key="2">
    <source>
        <dbReference type="ARBA" id="ARBA00022801"/>
    </source>
</evidence>
<dbReference type="OrthoDB" id="64767at2759"/>
<keyword evidence="1" id="KW-0547">Nucleotide-binding</keyword>
<dbReference type="Gene3D" id="3.40.50.300">
    <property type="entry name" value="P-loop containing nucleotide triphosphate hydrolases"/>
    <property type="match status" value="1"/>
</dbReference>
<protein>
    <submittedName>
        <fullName evidence="6">Dead deah box rna helicase</fullName>
    </submittedName>
</protein>
<keyword evidence="3 6" id="KW-0347">Helicase</keyword>
<name>T0L2D0_9MICR</name>
<dbReference type="GO" id="GO:0016787">
    <property type="term" value="F:hydrolase activity"/>
    <property type="evidence" value="ECO:0007669"/>
    <property type="project" value="UniProtKB-KW"/>
</dbReference>
<evidence type="ECO:0000256" key="1">
    <source>
        <dbReference type="ARBA" id="ARBA00022741"/>
    </source>
</evidence>
<keyword evidence="2" id="KW-0378">Hydrolase</keyword>
<accession>T0L2D0</accession>
<evidence type="ECO:0000259" key="5">
    <source>
        <dbReference type="SMART" id="SM01142"/>
    </source>
</evidence>
<dbReference type="InterPro" id="IPR027417">
    <property type="entry name" value="P-loop_NTPase"/>
</dbReference>